<dbReference type="Proteomes" id="UP001148482">
    <property type="component" value="Unassembled WGS sequence"/>
</dbReference>
<gene>
    <name evidence="2" type="ORF">OQ279_00895</name>
</gene>
<feature type="region of interest" description="Disordered" evidence="1">
    <location>
        <begin position="1"/>
        <end position="48"/>
    </location>
</feature>
<dbReference type="AlphaFoldDB" id="A0A9X3HZS0"/>
<keyword evidence="3" id="KW-1185">Reference proteome</keyword>
<proteinExistence type="predicted"/>
<evidence type="ECO:0000313" key="3">
    <source>
        <dbReference type="Proteomes" id="UP001148482"/>
    </source>
</evidence>
<organism evidence="2 3">
    <name type="scientific">Salinimicrobium profundisediminis</name>
    <dbReference type="NCBI Taxonomy" id="2994553"/>
    <lineage>
        <taxon>Bacteria</taxon>
        <taxon>Pseudomonadati</taxon>
        <taxon>Bacteroidota</taxon>
        <taxon>Flavobacteriia</taxon>
        <taxon>Flavobacteriales</taxon>
        <taxon>Flavobacteriaceae</taxon>
        <taxon>Salinimicrobium</taxon>
    </lineage>
</organism>
<accession>A0A9X3HZS0</accession>
<feature type="compositionally biased region" description="Basic and acidic residues" evidence="1">
    <location>
        <begin position="26"/>
        <end position="48"/>
    </location>
</feature>
<name>A0A9X3HZS0_9FLAO</name>
<protein>
    <submittedName>
        <fullName evidence="2">Uncharacterized protein</fullName>
    </submittedName>
</protein>
<comment type="caution">
    <text evidence="2">The sequence shown here is derived from an EMBL/GenBank/DDBJ whole genome shotgun (WGS) entry which is preliminary data.</text>
</comment>
<dbReference type="RefSeq" id="WP_266067864.1">
    <property type="nucleotide sequence ID" value="NZ_JAPJDA010000001.1"/>
</dbReference>
<evidence type="ECO:0000313" key="2">
    <source>
        <dbReference type="EMBL" id="MCX2836693.1"/>
    </source>
</evidence>
<dbReference type="EMBL" id="JAPJDA010000001">
    <property type="protein sequence ID" value="MCX2836693.1"/>
    <property type="molecule type" value="Genomic_DNA"/>
</dbReference>
<sequence length="48" mass="5700">MGRIEDKHDKRKRSSDNDPLSGQIGNRDRETNEFDLEKDNIKDQQNKK</sequence>
<evidence type="ECO:0000256" key="1">
    <source>
        <dbReference type="SAM" id="MobiDB-lite"/>
    </source>
</evidence>
<reference evidence="2" key="1">
    <citation type="submission" date="2022-11" db="EMBL/GenBank/DDBJ databases">
        <title>Salinimicrobium profundisediminis sp. nov., isolated from deep-sea sediment of the Mariana Trench.</title>
        <authorList>
            <person name="Fu H."/>
        </authorList>
    </citation>
    <scope>NUCLEOTIDE SEQUENCE</scope>
    <source>
        <strain evidence="2">MT39</strain>
    </source>
</reference>